<dbReference type="RefSeq" id="XP_045094804.1">
    <property type="nucleotide sequence ID" value="XM_045238682.1"/>
</dbReference>
<feature type="compositionally biased region" description="Polar residues" evidence="1">
    <location>
        <begin position="128"/>
        <end position="138"/>
    </location>
</feature>
<dbReference type="InParanoid" id="A8XF26"/>
<feature type="compositionally biased region" description="Basic and acidic residues" evidence="1">
    <location>
        <begin position="103"/>
        <end position="120"/>
    </location>
</feature>
<feature type="compositionally biased region" description="Low complexity" evidence="1">
    <location>
        <begin position="154"/>
        <end position="167"/>
    </location>
</feature>
<keyword evidence="3" id="KW-1185">Reference proteome</keyword>
<evidence type="ECO:0000313" key="4">
    <source>
        <dbReference type="WormBase" id="CBG12174a"/>
    </source>
</evidence>
<dbReference type="AlphaFoldDB" id="A8XF26"/>
<feature type="compositionally biased region" description="Low complexity" evidence="1">
    <location>
        <begin position="217"/>
        <end position="232"/>
    </location>
</feature>
<dbReference type="CTD" id="8581821"/>
<reference evidence="2 3" key="1">
    <citation type="journal article" date="2003" name="PLoS Biol.">
        <title>The genome sequence of Caenorhabditis briggsae: a platform for comparative genomics.</title>
        <authorList>
            <person name="Stein L.D."/>
            <person name="Bao Z."/>
            <person name="Blasiar D."/>
            <person name="Blumenthal T."/>
            <person name="Brent M.R."/>
            <person name="Chen N."/>
            <person name="Chinwalla A."/>
            <person name="Clarke L."/>
            <person name="Clee C."/>
            <person name="Coghlan A."/>
            <person name="Coulson A."/>
            <person name="D'Eustachio P."/>
            <person name="Fitch D.H."/>
            <person name="Fulton L.A."/>
            <person name="Fulton R.E."/>
            <person name="Griffiths-Jones S."/>
            <person name="Harris T.W."/>
            <person name="Hillier L.W."/>
            <person name="Kamath R."/>
            <person name="Kuwabara P.E."/>
            <person name="Mardis E.R."/>
            <person name="Marra M.A."/>
            <person name="Miner T.L."/>
            <person name="Minx P."/>
            <person name="Mullikin J.C."/>
            <person name="Plumb R.W."/>
            <person name="Rogers J."/>
            <person name="Schein J.E."/>
            <person name="Sohrmann M."/>
            <person name="Spieth J."/>
            <person name="Stajich J.E."/>
            <person name="Wei C."/>
            <person name="Willey D."/>
            <person name="Wilson R.K."/>
            <person name="Durbin R."/>
            <person name="Waterston R.H."/>
        </authorList>
    </citation>
    <scope>NUCLEOTIDE SEQUENCE [LARGE SCALE GENOMIC DNA]</scope>
    <source>
        <strain evidence="2 3">AF16</strain>
    </source>
</reference>
<dbReference type="FunCoup" id="A8XF26">
    <property type="interactions" value="1457"/>
</dbReference>
<dbReference type="STRING" id="6238.A8XF26"/>
<evidence type="ECO:0000313" key="3">
    <source>
        <dbReference type="Proteomes" id="UP000008549"/>
    </source>
</evidence>
<dbReference type="EMBL" id="HE600958">
    <property type="protein sequence ID" value="CAP31248.2"/>
    <property type="molecule type" value="Genomic_DNA"/>
</dbReference>
<proteinExistence type="predicted"/>
<feature type="region of interest" description="Disordered" evidence="1">
    <location>
        <begin position="152"/>
        <end position="172"/>
    </location>
</feature>
<evidence type="ECO:0000256" key="1">
    <source>
        <dbReference type="SAM" id="MobiDB-lite"/>
    </source>
</evidence>
<dbReference type="HOGENOM" id="CLU_934585_0_0_1"/>
<dbReference type="GeneID" id="8581821"/>
<feature type="region of interest" description="Disordered" evidence="1">
    <location>
        <begin position="209"/>
        <end position="245"/>
    </location>
</feature>
<organism evidence="2 3">
    <name type="scientific">Caenorhabditis briggsae</name>
    <dbReference type="NCBI Taxonomy" id="6238"/>
    <lineage>
        <taxon>Eukaryota</taxon>
        <taxon>Metazoa</taxon>
        <taxon>Ecdysozoa</taxon>
        <taxon>Nematoda</taxon>
        <taxon>Chromadorea</taxon>
        <taxon>Rhabditida</taxon>
        <taxon>Rhabditina</taxon>
        <taxon>Rhabditomorpha</taxon>
        <taxon>Rhabditoidea</taxon>
        <taxon>Rhabditidae</taxon>
        <taxon>Peloderinae</taxon>
        <taxon>Caenorhabditis</taxon>
    </lineage>
</organism>
<protein>
    <submittedName>
        <fullName evidence="2">Protein CBG12174</fullName>
    </submittedName>
</protein>
<dbReference type="eggNOG" id="ENOG502TFIX">
    <property type="taxonomic scope" value="Eukaryota"/>
</dbReference>
<dbReference type="Proteomes" id="UP000008549">
    <property type="component" value="Unassembled WGS sequence"/>
</dbReference>
<evidence type="ECO:0000313" key="2">
    <source>
        <dbReference type="EMBL" id="CAP31248.2"/>
    </source>
</evidence>
<accession>A8XF26</accession>
<dbReference type="KEGG" id="cbr:CBG_12174"/>
<dbReference type="OMA" id="NEYNWYS"/>
<sequence length="339" mass="38688">MHHNEYNWYSTSKYSTVINPLINIFSDTTNRFQRMIVRERPYPQQYSDEGRYPLGRTTDPESLKMRSQLTTPLQEKTLQKWAAHQKEMADQCLLRKRQLGLRHEDSDPSWRTYPEKRTTYEEDDHETQGGSDASQPSWNEYDRSKYVLNRKVNPPSVTHSHSSPHSTADSDQIFVDGEKVENNLKVGIFKISDSQPSTTQMRWVVSGKENNDKHVSSSDNNTSNSSETTASSPDRPLRKSVSVTTDRGPTLIVTVPSVSENGVEECILNKYGHCFAPTICPFSHNGSVKSTKGKKITAPSWPLKLPDTNICSGYLNFQCWDYNCEKRHVVYPSDNVDSQ</sequence>
<name>A8XF26_CAEBR</name>
<dbReference type="WormBase" id="CBG12174a">
    <property type="protein sequence ID" value="CBP42878"/>
    <property type="gene ID" value="WBGene00033164"/>
</dbReference>
<reference evidence="2 3" key="2">
    <citation type="journal article" date="2011" name="PLoS Genet.">
        <title>Caenorhabditis briggsae recombinant inbred line genotypes reveal inter-strain incompatibility and the evolution of recombination.</title>
        <authorList>
            <person name="Ross J.A."/>
            <person name="Koboldt D.C."/>
            <person name="Staisch J.E."/>
            <person name="Chamberlin H.M."/>
            <person name="Gupta B.P."/>
            <person name="Miller R.D."/>
            <person name="Baird S.E."/>
            <person name="Haag E.S."/>
        </authorList>
    </citation>
    <scope>NUCLEOTIDE SEQUENCE [LARGE SCALE GENOMIC DNA]</scope>
    <source>
        <strain evidence="2 3">AF16</strain>
    </source>
</reference>
<gene>
    <name evidence="2 4" type="ORF">CBG12174</name>
    <name evidence="2" type="ORF">CBG_12174</name>
</gene>
<feature type="region of interest" description="Disordered" evidence="1">
    <location>
        <begin position="103"/>
        <end position="139"/>
    </location>
</feature>